<evidence type="ECO:0000313" key="2">
    <source>
        <dbReference type="EMBL" id="KIX00520.1"/>
    </source>
</evidence>
<protein>
    <submittedName>
        <fullName evidence="2">Rhinocladiella mackenziei CBS 650.93 unplaced genomic scaffold supercont1.9, whole genome shotgun sequence</fullName>
    </submittedName>
</protein>
<dbReference type="EMBL" id="KN847483">
    <property type="protein sequence ID" value="KIX00520.1"/>
    <property type="molecule type" value="Genomic_DNA"/>
</dbReference>
<dbReference type="RefSeq" id="XP_013267656.1">
    <property type="nucleotide sequence ID" value="XM_013412202.1"/>
</dbReference>
<dbReference type="AlphaFoldDB" id="A0A0D2IV11"/>
<feature type="region of interest" description="Disordered" evidence="1">
    <location>
        <begin position="1"/>
        <end position="41"/>
    </location>
</feature>
<feature type="region of interest" description="Disordered" evidence="1">
    <location>
        <begin position="129"/>
        <end position="165"/>
    </location>
</feature>
<accession>A0A0D2IV11</accession>
<dbReference type="HOGENOM" id="CLU_940577_0_0_1"/>
<dbReference type="Proteomes" id="UP000053617">
    <property type="component" value="Unassembled WGS sequence"/>
</dbReference>
<gene>
    <name evidence="2" type="ORF">Z518_10660</name>
</gene>
<keyword evidence="3" id="KW-1185">Reference proteome</keyword>
<feature type="region of interest" description="Disordered" evidence="1">
    <location>
        <begin position="244"/>
        <end position="296"/>
    </location>
</feature>
<evidence type="ECO:0000256" key="1">
    <source>
        <dbReference type="SAM" id="MobiDB-lite"/>
    </source>
</evidence>
<evidence type="ECO:0000313" key="3">
    <source>
        <dbReference type="Proteomes" id="UP000053617"/>
    </source>
</evidence>
<dbReference type="OrthoDB" id="4140820at2759"/>
<organism evidence="2 3">
    <name type="scientific">Rhinocladiella mackenziei CBS 650.93</name>
    <dbReference type="NCBI Taxonomy" id="1442369"/>
    <lineage>
        <taxon>Eukaryota</taxon>
        <taxon>Fungi</taxon>
        <taxon>Dikarya</taxon>
        <taxon>Ascomycota</taxon>
        <taxon>Pezizomycotina</taxon>
        <taxon>Eurotiomycetes</taxon>
        <taxon>Chaetothyriomycetidae</taxon>
        <taxon>Chaetothyriales</taxon>
        <taxon>Herpotrichiellaceae</taxon>
        <taxon>Rhinocladiella</taxon>
    </lineage>
</organism>
<feature type="compositionally biased region" description="Low complexity" evidence="1">
    <location>
        <begin position="20"/>
        <end position="32"/>
    </location>
</feature>
<feature type="compositionally biased region" description="Basic residues" evidence="1">
    <location>
        <begin position="269"/>
        <end position="296"/>
    </location>
</feature>
<sequence length="296" mass="33155">MNIMPSYFSHGRSPETNADTSLGSSNTTNTTNHIDSRSERPGHFPDIGKFLIINPQDQNAFSSDSLNWQLGHEANLHPRAVIYIQDKSVNTRINDRVMLVLRKNKGGPSFTCLSFCWHNDLDFDEPSQTMTHRQAVSGGSRSRQLPPPQSQGRSPHSHALDSDASIEPRLPSVEVELRVHGVSGLQPHIYLNCEALWNVEREVNVAVLGKVSVSSFKAVVEHVKRLFCESLDKAVHKAEHAAPKAEYSAHVPPVEPSRSTTAPLNIPQHPRHGHGHRHEHGHSRRVHERPRRGFFL</sequence>
<dbReference type="GeneID" id="25298731"/>
<name>A0A0D2IV11_9EURO</name>
<proteinExistence type="predicted"/>
<dbReference type="VEuPathDB" id="FungiDB:Z518_10660"/>
<reference evidence="2 3" key="1">
    <citation type="submission" date="2015-01" db="EMBL/GenBank/DDBJ databases">
        <title>The Genome Sequence of Rhinocladiella mackenzie CBS 650.93.</title>
        <authorList>
            <consortium name="The Broad Institute Genomics Platform"/>
            <person name="Cuomo C."/>
            <person name="de Hoog S."/>
            <person name="Gorbushina A."/>
            <person name="Stielow B."/>
            <person name="Teixiera M."/>
            <person name="Abouelleil A."/>
            <person name="Chapman S.B."/>
            <person name="Priest M."/>
            <person name="Young S.K."/>
            <person name="Wortman J."/>
            <person name="Nusbaum C."/>
            <person name="Birren B."/>
        </authorList>
    </citation>
    <scope>NUCLEOTIDE SEQUENCE [LARGE SCALE GENOMIC DNA]</scope>
    <source>
        <strain evidence="2 3">CBS 650.93</strain>
    </source>
</reference>
<feature type="compositionally biased region" description="Polar residues" evidence="1">
    <location>
        <begin position="129"/>
        <end position="143"/>
    </location>
</feature>